<evidence type="ECO:0000256" key="3">
    <source>
        <dbReference type="ARBA" id="ARBA00024799"/>
    </source>
</evidence>
<dbReference type="GO" id="GO:0006450">
    <property type="term" value="P:regulation of translational fidelity"/>
    <property type="evidence" value="ECO:0007669"/>
    <property type="project" value="InterPro"/>
</dbReference>
<evidence type="ECO:0000256" key="2">
    <source>
        <dbReference type="ARBA" id="ARBA00011123"/>
    </source>
</evidence>
<comment type="function">
    <text evidence="3 6">Allows the formation of correctly charged Asn-tRNA(Asn) or Gln-tRNA(Gln) through the transamidation of misacylated Asp-tRNA(Asn) or Glu-tRNA(Gln) in organisms which lack either or both of asparaginyl-tRNA or glutaminyl-tRNA synthetases. The reaction takes place in the presence of glutamine and ATP through an activated phospho-Asp-tRNA(Asn) or phospho-Glu-tRNA(Gln).</text>
</comment>
<evidence type="ECO:0000256" key="4">
    <source>
        <dbReference type="ARBA" id="ARBA00047380"/>
    </source>
</evidence>
<dbReference type="eggNOG" id="COG0721">
    <property type="taxonomic scope" value="Bacteria"/>
</dbReference>
<keyword evidence="7" id="KW-0808">Transferase</keyword>
<reference evidence="8" key="1">
    <citation type="submission" date="2015-07" db="EMBL/GenBank/DDBJ databases">
        <title>Near-Complete Genome Sequence of the Cellulolytic Bacterium Bacteroides (Pseudobacteroides) cellulosolvens ATCC 35603.</title>
        <authorList>
            <person name="Dassa B."/>
            <person name="Utturkar S.M."/>
            <person name="Klingeman D.M."/>
            <person name="Hurt R.A."/>
            <person name="Keller M."/>
            <person name="Xu J."/>
            <person name="Reddy Y.H.K."/>
            <person name="Borovok I."/>
            <person name="Grinberg I.R."/>
            <person name="Lamed R."/>
            <person name="Zhivin O."/>
            <person name="Bayer E.A."/>
            <person name="Brown S.D."/>
        </authorList>
    </citation>
    <scope>NUCLEOTIDE SEQUENCE [LARGE SCALE GENOMIC DNA]</scope>
    <source>
        <strain evidence="8">DSM 2933</strain>
    </source>
</reference>
<dbReference type="PANTHER" id="PTHR15004:SF0">
    <property type="entry name" value="GLUTAMYL-TRNA(GLN) AMIDOTRANSFERASE SUBUNIT C, MITOCHONDRIAL"/>
    <property type="match status" value="1"/>
</dbReference>
<dbReference type="RefSeq" id="WP_036946291.1">
    <property type="nucleotide sequence ID" value="NZ_KN050763.1"/>
</dbReference>
<evidence type="ECO:0000256" key="5">
    <source>
        <dbReference type="ARBA" id="ARBA00047913"/>
    </source>
</evidence>
<dbReference type="PANTHER" id="PTHR15004">
    <property type="entry name" value="GLUTAMYL-TRNA(GLN) AMIDOTRANSFERASE SUBUNIT C, MITOCHONDRIAL"/>
    <property type="match status" value="1"/>
</dbReference>
<dbReference type="SUPFAM" id="SSF141000">
    <property type="entry name" value="Glu-tRNAGln amidotransferase C subunit"/>
    <property type="match status" value="1"/>
</dbReference>
<dbReference type="GO" id="GO:0016740">
    <property type="term" value="F:transferase activity"/>
    <property type="evidence" value="ECO:0007669"/>
    <property type="project" value="UniProtKB-KW"/>
</dbReference>
<comment type="subunit">
    <text evidence="2 6">Heterotrimer of A, B and C subunits.</text>
</comment>
<comment type="caution">
    <text evidence="7">The sequence shown here is derived from an EMBL/GenBank/DDBJ whole genome shotgun (WGS) entry which is preliminary data.</text>
</comment>
<dbReference type="PATRIC" id="fig|398512.5.peg.384"/>
<protein>
    <recommendedName>
        <fullName evidence="6">Aspartyl/glutamyl-tRNA(Asn/Gln) amidotransferase subunit C</fullName>
        <shortName evidence="6">Asp/Glu-ADT subunit C</shortName>
        <ecNumber evidence="6">6.3.5.-</ecNumber>
    </recommendedName>
</protein>
<dbReference type="EMBL" id="LGTC01000001">
    <property type="protein sequence ID" value="KNY25109.1"/>
    <property type="molecule type" value="Genomic_DNA"/>
</dbReference>
<keyword evidence="6" id="KW-0547">Nucleotide-binding</keyword>
<gene>
    <name evidence="6" type="primary">gatC</name>
    <name evidence="7" type="ORF">Bccel_0366</name>
</gene>
<keyword evidence="6" id="KW-0436">Ligase</keyword>
<evidence type="ECO:0000256" key="6">
    <source>
        <dbReference type="HAMAP-Rule" id="MF_00122"/>
    </source>
</evidence>
<dbReference type="InterPro" id="IPR036113">
    <property type="entry name" value="Asp/Glu-ADT_sf_sub_c"/>
</dbReference>
<name>A0A0L6JHA6_9FIRM</name>
<dbReference type="GO" id="GO:0070681">
    <property type="term" value="P:glutaminyl-tRNAGln biosynthesis via transamidation"/>
    <property type="evidence" value="ECO:0007669"/>
    <property type="project" value="TreeGrafter"/>
</dbReference>
<keyword evidence="8" id="KW-1185">Reference proteome</keyword>
<evidence type="ECO:0000256" key="1">
    <source>
        <dbReference type="ARBA" id="ARBA00010757"/>
    </source>
</evidence>
<accession>A0A0L6JHA6</accession>
<dbReference type="AlphaFoldDB" id="A0A0L6JHA6"/>
<dbReference type="Pfam" id="PF02686">
    <property type="entry name" value="GatC"/>
    <property type="match status" value="1"/>
</dbReference>
<proteinExistence type="inferred from homology"/>
<dbReference type="HAMAP" id="MF_00122">
    <property type="entry name" value="GatC"/>
    <property type="match status" value="1"/>
</dbReference>
<dbReference type="GO" id="GO:0050567">
    <property type="term" value="F:glutaminyl-tRNA synthase (glutamine-hydrolyzing) activity"/>
    <property type="evidence" value="ECO:0007669"/>
    <property type="project" value="UniProtKB-UniRule"/>
</dbReference>
<dbReference type="Gene3D" id="1.10.20.60">
    <property type="entry name" value="Glu-tRNAGln amidotransferase C subunit, N-terminal domain"/>
    <property type="match status" value="1"/>
</dbReference>
<evidence type="ECO:0000313" key="7">
    <source>
        <dbReference type="EMBL" id="KNY25109.1"/>
    </source>
</evidence>
<comment type="similarity">
    <text evidence="1 6">Belongs to the GatC family.</text>
</comment>
<dbReference type="NCBIfam" id="TIGR00135">
    <property type="entry name" value="gatC"/>
    <property type="match status" value="1"/>
</dbReference>
<dbReference type="Proteomes" id="UP000036923">
    <property type="component" value="Unassembled WGS sequence"/>
</dbReference>
<dbReference type="GO" id="GO:0050566">
    <property type="term" value="F:asparaginyl-tRNA synthase (glutamine-hydrolyzing) activity"/>
    <property type="evidence" value="ECO:0007669"/>
    <property type="project" value="RHEA"/>
</dbReference>
<dbReference type="GO" id="GO:0005524">
    <property type="term" value="F:ATP binding"/>
    <property type="evidence" value="ECO:0007669"/>
    <property type="project" value="UniProtKB-KW"/>
</dbReference>
<sequence>MKITREIIENVAQLARLNLTEAEKVKLTSEMGNIISYVDKLNELDTSNIQPTAHVMPLKNVFRDDVVKESFDREKLLANAPSKENGCVQVPKVVE</sequence>
<keyword evidence="6" id="KW-0648">Protein biosynthesis</keyword>
<comment type="catalytic activity">
    <reaction evidence="5 6">
        <text>L-glutamyl-tRNA(Gln) + L-glutamine + ATP + H2O = L-glutaminyl-tRNA(Gln) + L-glutamate + ADP + phosphate + H(+)</text>
        <dbReference type="Rhea" id="RHEA:17521"/>
        <dbReference type="Rhea" id="RHEA-COMP:9681"/>
        <dbReference type="Rhea" id="RHEA-COMP:9684"/>
        <dbReference type="ChEBI" id="CHEBI:15377"/>
        <dbReference type="ChEBI" id="CHEBI:15378"/>
        <dbReference type="ChEBI" id="CHEBI:29985"/>
        <dbReference type="ChEBI" id="CHEBI:30616"/>
        <dbReference type="ChEBI" id="CHEBI:43474"/>
        <dbReference type="ChEBI" id="CHEBI:58359"/>
        <dbReference type="ChEBI" id="CHEBI:78520"/>
        <dbReference type="ChEBI" id="CHEBI:78521"/>
        <dbReference type="ChEBI" id="CHEBI:456216"/>
    </reaction>
</comment>
<dbReference type="OrthoDB" id="9813938at2"/>
<keyword evidence="6" id="KW-0067">ATP-binding</keyword>
<dbReference type="GO" id="GO:0006412">
    <property type="term" value="P:translation"/>
    <property type="evidence" value="ECO:0007669"/>
    <property type="project" value="UniProtKB-UniRule"/>
</dbReference>
<organism evidence="7 8">
    <name type="scientific">Pseudobacteroides cellulosolvens ATCC 35603 = DSM 2933</name>
    <dbReference type="NCBI Taxonomy" id="398512"/>
    <lineage>
        <taxon>Bacteria</taxon>
        <taxon>Bacillati</taxon>
        <taxon>Bacillota</taxon>
        <taxon>Clostridia</taxon>
        <taxon>Eubacteriales</taxon>
        <taxon>Oscillospiraceae</taxon>
        <taxon>Pseudobacteroides</taxon>
    </lineage>
</organism>
<dbReference type="STRING" id="398512.Bccel_0366"/>
<dbReference type="InterPro" id="IPR003837">
    <property type="entry name" value="GatC"/>
</dbReference>
<dbReference type="EC" id="6.3.5.-" evidence="6"/>
<evidence type="ECO:0000313" key="8">
    <source>
        <dbReference type="Proteomes" id="UP000036923"/>
    </source>
</evidence>
<comment type="catalytic activity">
    <reaction evidence="4 6">
        <text>L-aspartyl-tRNA(Asn) + L-glutamine + ATP + H2O = L-asparaginyl-tRNA(Asn) + L-glutamate + ADP + phosphate + 2 H(+)</text>
        <dbReference type="Rhea" id="RHEA:14513"/>
        <dbReference type="Rhea" id="RHEA-COMP:9674"/>
        <dbReference type="Rhea" id="RHEA-COMP:9677"/>
        <dbReference type="ChEBI" id="CHEBI:15377"/>
        <dbReference type="ChEBI" id="CHEBI:15378"/>
        <dbReference type="ChEBI" id="CHEBI:29985"/>
        <dbReference type="ChEBI" id="CHEBI:30616"/>
        <dbReference type="ChEBI" id="CHEBI:43474"/>
        <dbReference type="ChEBI" id="CHEBI:58359"/>
        <dbReference type="ChEBI" id="CHEBI:78515"/>
        <dbReference type="ChEBI" id="CHEBI:78516"/>
        <dbReference type="ChEBI" id="CHEBI:456216"/>
    </reaction>
</comment>